<dbReference type="GO" id="GO:0097367">
    <property type="term" value="F:carbohydrate derivative binding"/>
    <property type="evidence" value="ECO:0007669"/>
    <property type="project" value="InterPro"/>
</dbReference>
<dbReference type="GO" id="GO:0005975">
    <property type="term" value="P:carbohydrate metabolic process"/>
    <property type="evidence" value="ECO:0007669"/>
    <property type="project" value="InterPro"/>
</dbReference>
<sequence length="307" mass="33288">VNGLGGSNLGAHFLKALFGPSLKKPILIEPGYEIPGFTGPDTLYILSSYSGTTEETLSVLPALLKKRAPIAVITATGQSPLADAIKEYRLPAYVFNPLHNPCGEPRLGLGYAILGLGLLLARAGALAWPAAALLGLIPSLEKWDCRLRLAAPAANNPAKKLASALAGRAPILVGAEFLNGNLRIARNQINECAKEFSAYLSLPDLNHHALEGLSFPAGLKKNLSFLFFSSKFYHPRVQRRLALTVQIAAKQGYRALTQELRGKSPLEQGFELLQLSSWLSFYLGAENGVDPDKIPWVHWFKEQLGKK</sequence>
<dbReference type="Pfam" id="PF10432">
    <property type="entry name" value="bact-PGI_C"/>
    <property type="match status" value="1"/>
</dbReference>
<dbReference type="GO" id="GO:0004347">
    <property type="term" value="F:glucose-6-phosphate isomerase activity"/>
    <property type="evidence" value="ECO:0007669"/>
    <property type="project" value="InterPro"/>
</dbReference>
<dbReference type="Proteomes" id="UP000230729">
    <property type="component" value="Unassembled WGS sequence"/>
</dbReference>
<dbReference type="GO" id="GO:0004476">
    <property type="term" value="F:mannose-6-phosphate isomerase activity"/>
    <property type="evidence" value="ECO:0007669"/>
    <property type="project" value="InterPro"/>
</dbReference>
<dbReference type="SUPFAM" id="SSF53697">
    <property type="entry name" value="SIS domain"/>
    <property type="match status" value="1"/>
</dbReference>
<gene>
    <name evidence="4" type="ORF">COX22_00830</name>
</gene>
<dbReference type="GO" id="GO:1901135">
    <property type="term" value="P:carbohydrate derivative metabolic process"/>
    <property type="evidence" value="ECO:0007669"/>
    <property type="project" value="InterPro"/>
</dbReference>
<comment type="caution">
    <text evidence="4">The sequence shown here is derived from an EMBL/GenBank/DDBJ whole genome shotgun (WGS) entry which is preliminary data.</text>
</comment>
<comment type="similarity">
    <text evidence="1">Belongs to the PGI/PMI family.</text>
</comment>
<evidence type="ECO:0000256" key="2">
    <source>
        <dbReference type="ARBA" id="ARBA00023235"/>
    </source>
</evidence>
<evidence type="ECO:0000256" key="1">
    <source>
        <dbReference type="ARBA" id="ARBA00010523"/>
    </source>
</evidence>
<reference evidence="4 5" key="1">
    <citation type="submission" date="2017-09" db="EMBL/GenBank/DDBJ databases">
        <title>Depth-based differentiation of microbial function through sediment-hosted aquifers and enrichment of novel symbionts in the deep terrestrial subsurface.</title>
        <authorList>
            <person name="Probst A.J."/>
            <person name="Ladd B."/>
            <person name="Jarett J.K."/>
            <person name="Geller-Mcgrath D.E."/>
            <person name="Sieber C.M."/>
            <person name="Emerson J.B."/>
            <person name="Anantharaman K."/>
            <person name="Thomas B.C."/>
            <person name="Malmstrom R."/>
            <person name="Stieglmeier M."/>
            <person name="Klingl A."/>
            <person name="Woyke T."/>
            <person name="Ryan C.M."/>
            <person name="Banfield J.F."/>
        </authorList>
    </citation>
    <scope>NUCLEOTIDE SEQUENCE [LARGE SCALE GENOMIC DNA]</scope>
    <source>
        <strain evidence="4">CG23_combo_of_CG06-09_8_20_14_all_49_15</strain>
    </source>
</reference>
<accession>A0A2G9ZLX4</accession>
<dbReference type="Gene3D" id="3.40.50.10490">
    <property type="entry name" value="Glucose-6-phosphate isomerase like protein, domain 1"/>
    <property type="match status" value="2"/>
</dbReference>
<organism evidence="4 5">
    <name type="scientific">Candidatus Falkowbacteria bacterium CG23_combo_of_CG06-09_8_20_14_all_49_15</name>
    <dbReference type="NCBI Taxonomy" id="1974572"/>
    <lineage>
        <taxon>Bacteria</taxon>
        <taxon>Candidatus Falkowiibacteriota</taxon>
    </lineage>
</organism>
<proteinExistence type="inferred from homology"/>
<dbReference type="EMBL" id="PCSD01000017">
    <property type="protein sequence ID" value="PIP34091.1"/>
    <property type="molecule type" value="Genomic_DNA"/>
</dbReference>
<dbReference type="InterPro" id="IPR046348">
    <property type="entry name" value="SIS_dom_sf"/>
</dbReference>
<dbReference type="InterPro" id="IPR001347">
    <property type="entry name" value="SIS_dom"/>
</dbReference>
<protein>
    <recommendedName>
        <fullName evidence="3">SIS domain-containing protein</fullName>
    </recommendedName>
</protein>
<evidence type="ECO:0000313" key="5">
    <source>
        <dbReference type="Proteomes" id="UP000230729"/>
    </source>
</evidence>
<dbReference type="InterPro" id="IPR019490">
    <property type="entry name" value="Glu6P/Mann6P_isomerase_C"/>
</dbReference>
<evidence type="ECO:0000259" key="3">
    <source>
        <dbReference type="PROSITE" id="PS51464"/>
    </source>
</evidence>
<dbReference type="PROSITE" id="PS51464">
    <property type="entry name" value="SIS"/>
    <property type="match status" value="1"/>
</dbReference>
<keyword evidence="2" id="KW-0413">Isomerase</keyword>
<feature type="domain" description="SIS" evidence="3">
    <location>
        <begin position="1"/>
        <end position="129"/>
    </location>
</feature>
<feature type="non-terminal residue" evidence="4">
    <location>
        <position position="1"/>
    </location>
</feature>
<dbReference type="AlphaFoldDB" id="A0A2G9ZLX4"/>
<name>A0A2G9ZLX4_9BACT</name>
<evidence type="ECO:0000313" key="4">
    <source>
        <dbReference type="EMBL" id="PIP34091.1"/>
    </source>
</evidence>